<feature type="non-terminal residue" evidence="3">
    <location>
        <position position="175"/>
    </location>
</feature>
<evidence type="ECO:0000313" key="3">
    <source>
        <dbReference type="EMBL" id="KAF4093347.1"/>
    </source>
</evidence>
<reference evidence="3 4" key="1">
    <citation type="submission" date="2020-02" db="EMBL/GenBank/DDBJ databases">
        <title>A chromosome-scale genome assembly of the black bullhead catfish (Ameiurus melas).</title>
        <authorList>
            <person name="Wen M."/>
            <person name="Zham M."/>
            <person name="Cabau C."/>
            <person name="Klopp C."/>
            <person name="Donnadieu C."/>
            <person name="Roques C."/>
            <person name="Bouchez O."/>
            <person name="Lampietro C."/>
            <person name="Jouanno E."/>
            <person name="Herpin A."/>
            <person name="Louis A."/>
            <person name="Berthelot C."/>
            <person name="Parey E."/>
            <person name="Roest-Crollius H."/>
            <person name="Braasch I."/>
            <person name="Postlethwait J."/>
            <person name="Robinson-Rechavi M."/>
            <person name="Echchiki A."/>
            <person name="Begum T."/>
            <person name="Montfort J."/>
            <person name="Schartl M."/>
            <person name="Bobe J."/>
            <person name="Guiguen Y."/>
        </authorList>
    </citation>
    <scope>NUCLEOTIDE SEQUENCE [LARGE SCALE GENOMIC DNA]</scope>
    <source>
        <strain evidence="3">M_S1</strain>
        <tissue evidence="3">Blood</tissue>
    </source>
</reference>
<dbReference type="SUPFAM" id="SSF48726">
    <property type="entry name" value="Immunoglobulin"/>
    <property type="match status" value="1"/>
</dbReference>
<dbReference type="Proteomes" id="UP000593565">
    <property type="component" value="Unassembled WGS sequence"/>
</dbReference>
<gene>
    <name evidence="3" type="ORF">AMELA_G00001130</name>
</gene>
<keyword evidence="1" id="KW-0732">Signal</keyword>
<dbReference type="InterPro" id="IPR003599">
    <property type="entry name" value="Ig_sub"/>
</dbReference>
<dbReference type="InterPro" id="IPR013106">
    <property type="entry name" value="Ig_V-set"/>
</dbReference>
<organism evidence="3 4">
    <name type="scientific">Ameiurus melas</name>
    <name type="common">Black bullhead</name>
    <name type="synonym">Silurus melas</name>
    <dbReference type="NCBI Taxonomy" id="219545"/>
    <lineage>
        <taxon>Eukaryota</taxon>
        <taxon>Metazoa</taxon>
        <taxon>Chordata</taxon>
        <taxon>Craniata</taxon>
        <taxon>Vertebrata</taxon>
        <taxon>Euteleostomi</taxon>
        <taxon>Actinopterygii</taxon>
        <taxon>Neopterygii</taxon>
        <taxon>Teleostei</taxon>
        <taxon>Ostariophysi</taxon>
        <taxon>Siluriformes</taxon>
        <taxon>Ictaluridae</taxon>
        <taxon>Ameiurus</taxon>
    </lineage>
</organism>
<dbReference type="InterPro" id="IPR036179">
    <property type="entry name" value="Ig-like_dom_sf"/>
</dbReference>
<accession>A0A7J6BFH5</accession>
<dbReference type="Pfam" id="PF07686">
    <property type="entry name" value="V-set"/>
    <property type="match status" value="1"/>
</dbReference>
<dbReference type="Gene3D" id="2.60.40.10">
    <property type="entry name" value="Immunoglobulins"/>
    <property type="match status" value="1"/>
</dbReference>
<sequence>MWRDITVAAILMLLTGVQHSVTLSSQSLCAVTGSTVKIPCTFTPGHSSVTQREWYRVQSSEGEPRDLRKDPQYSGRVSVSTWRSDCELTVSNVRVSDSGVYNFRFKTRSSDWISASSGVHLTVTDLQVKVDPKTVGQRKVKVTCSATCSIKTYYFNWYKNGLYITHSYHSSTVLD</sequence>
<evidence type="ECO:0000256" key="1">
    <source>
        <dbReference type="SAM" id="SignalP"/>
    </source>
</evidence>
<keyword evidence="4" id="KW-1185">Reference proteome</keyword>
<dbReference type="AlphaFoldDB" id="A0A7J6BFH5"/>
<evidence type="ECO:0000313" key="4">
    <source>
        <dbReference type="Proteomes" id="UP000593565"/>
    </source>
</evidence>
<proteinExistence type="predicted"/>
<feature type="signal peptide" evidence="1">
    <location>
        <begin position="1"/>
        <end position="19"/>
    </location>
</feature>
<dbReference type="PANTHER" id="PTHR46013">
    <property type="entry name" value="VASCULAR CELL ADHESION MOLECULE 1"/>
    <property type="match status" value="1"/>
</dbReference>
<feature type="domain" description="Immunoglobulin" evidence="2">
    <location>
        <begin position="25"/>
        <end position="124"/>
    </location>
</feature>
<dbReference type="EMBL" id="JAAGNN010000001">
    <property type="protein sequence ID" value="KAF4093347.1"/>
    <property type="molecule type" value="Genomic_DNA"/>
</dbReference>
<protein>
    <recommendedName>
        <fullName evidence="2">Immunoglobulin domain-containing protein</fullName>
    </recommendedName>
</protein>
<comment type="caution">
    <text evidence="3">The sequence shown here is derived from an EMBL/GenBank/DDBJ whole genome shotgun (WGS) entry which is preliminary data.</text>
</comment>
<name>A0A7J6BFH5_AMEME</name>
<evidence type="ECO:0000259" key="2">
    <source>
        <dbReference type="SMART" id="SM00409"/>
    </source>
</evidence>
<feature type="chain" id="PRO_5029702451" description="Immunoglobulin domain-containing protein" evidence="1">
    <location>
        <begin position="20"/>
        <end position="175"/>
    </location>
</feature>
<dbReference type="PANTHER" id="PTHR46013:SF4">
    <property type="entry name" value="B-CELL RECEPTOR CD22-RELATED"/>
    <property type="match status" value="1"/>
</dbReference>
<dbReference type="SMART" id="SM00409">
    <property type="entry name" value="IG"/>
    <property type="match status" value="1"/>
</dbReference>
<dbReference type="InterPro" id="IPR013783">
    <property type="entry name" value="Ig-like_fold"/>
</dbReference>